<feature type="non-terminal residue" evidence="1">
    <location>
        <position position="34"/>
    </location>
</feature>
<reference evidence="1" key="1">
    <citation type="submission" date="2018-05" db="EMBL/GenBank/DDBJ databases">
        <authorList>
            <person name="Lanie J.A."/>
            <person name="Ng W.-L."/>
            <person name="Kazmierczak K.M."/>
            <person name="Andrzejewski T.M."/>
            <person name="Davidsen T.M."/>
            <person name="Wayne K.J."/>
            <person name="Tettelin H."/>
            <person name="Glass J.I."/>
            <person name="Rusch D."/>
            <person name="Podicherti R."/>
            <person name="Tsui H.-C.T."/>
            <person name="Winkler M.E."/>
        </authorList>
    </citation>
    <scope>NUCLEOTIDE SEQUENCE</scope>
</reference>
<protein>
    <submittedName>
        <fullName evidence="1">Uncharacterized protein</fullName>
    </submittedName>
</protein>
<name>A0A383CU37_9ZZZZ</name>
<dbReference type="EMBL" id="UINC01211469">
    <property type="protein sequence ID" value="SVE35375.1"/>
    <property type="molecule type" value="Genomic_DNA"/>
</dbReference>
<organism evidence="1">
    <name type="scientific">marine metagenome</name>
    <dbReference type="NCBI Taxonomy" id="408172"/>
    <lineage>
        <taxon>unclassified sequences</taxon>
        <taxon>metagenomes</taxon>
        <taxon>ecological metagenomes</taxon>
    </lineage>
</organism>
<gene>
    <name evidence="1" type="ORF">METZ01_LOCUS488229</name>
</gene>
<accession>A0A383CU37</accession>
<evidence type="ECO:0000313" key="1">
    <source>
        <dbReference type="EMBL" id="SVE35375.1"/>
    </source>
</evidence>
<dbReference type="AlphaFoldDB" id="A0A383CU37"/>
<proteinExistence type="predicted"/>
<sequence>MKRLFYKLNRACIRLIAKPSSSGTLVQIQGRQQV</sequence>